<dbReference type="RefSeq" id="WP_109455272.1">
    <property type="nucleotide sequence ID" value="NZ_QDKQ01000077.1"/>
</dbReference>
<dbReference type="Proteomes" id="UP000245073">
    <property type="component" value="Unassembled WGS sequence"/>
</dbReference>
<evidence type="ECO:0000313" key="3">
    <source>
        <dbReference type="EMBL" id="PVM82084.1"/>
    </source>
</evidence>
<feature type="domain" description="Asparagine synthetase" evidence="2">
    <location>
        <begin position="224"/>
        <end position="582"/>
    </location>
</feature>
<organism evidence="3 4">
    <name type="scientific">Caulobacter endophyticus</name>
    <dbReference type="NCBI Taxonomy" id="2172652"/>
    <lineage>
        <taxon>Bacteria</taxon>
        <taxon>Pseudomonadati</taxon>
        <taxon>Pseudomonadota</taxon>
        <taxon>Alphaproteobacteria</taxon>
        <taxon>Caulobacterales</taxon>
        <taxon>Caulobacteraceae</taxon>
        <taxon>Caulobacter</taxon>
    </lineage>
</organism>
<gene>
    <name evidence="3" type="ORF">DDF67_24035</name>
</gene>
<accession>A0A2T9JEG5</accession>
<dbReference type="Pfam" id="PF00733">
    <property type="entry name" value="Asn_synthase"/>
    <property type="match status" value="1"/>
</dbReference>
<evidence type="ECO:0000256" key="1">
    <source>
        <dbReference type="SAM" id="MobiDB-lite"/>
    </source>
</evidence>
<keyword evidence="4" id="KW-1185">Reference proteome</keyword>
<sequence>MDYVVLTHPPGVASTAFDEMVQALVESDGWSLAHRSFRLAVLTEGQITTPVQPLNSRAGVVGVLVGRVFDRAATQAGEVASANLEGLGEIDPLEACERLISGAWGGYVGVWIGHPREGPTLLRDPSGDLEALFWRRDEVSILASRPITGRAGPVDLAIDWTRIGQIIADPISAALGAPPLKGLSALDPGVARHGREAADRTLLWSPARVVRAGGGRTWPSRESLRQTVDACVAALATGGERVVCEVSGGLDSAIVATSLAARGLGPHGLVNFYGDQPEADERRYAQAIAEGIGFPLRTVRREVFAYDAAILEASGRAARPNFNALDPGYDTGLIDALAAAEAKVLFTGHGGDTVFYQVAASALAADLLRGAPCEGSRLQRLEEVARRTRRSIWSLSLEALTGRPSTVSIEGQLLRKEAEQLRRVGVTHPWVGDLAGVSTAKRRQIRALASNLNATGAAGRGRRARIVHPLLAQPVVEACLAIPAPVLSAGERERSYAREAFADRLPRIIVERRSKGEISVFLNRSLAASGPFLREFLLDGRLAAQGLIDGLELDAALEPEAIVWKDASREILTAAALEAWVRHWEGRIAGEAVSSASVASDPAGGETGPKASARKANAR</sequence>
<comment type="caution">
    <text evidence="3">The sequence shown here is derived from an EMBL/GenBank/DDBJ whole genome shotgun (WGS) entry which is preliminary data.</text>
</comment>
<dbReference type="GO" id="GO:0006529">
    <property type="term" value="P:asparagine biosynthetic process"/>
    <property type="evidence" value="ECO:0007669"/>
    <property type="project" value="InterPro"/>
</dbReference>
<dbReference type="InterPro" id="IPR001962">
    <property type="entry name" value="Asn_synthase"/>
</dbReference>
<name>A0A2T9JEG5_9CAUL</name>
<proteinExistence type="predicted"/>
<evidence type="ECO:0000313" key="4">
    <source>
        <dbReference type="Proteomes" id="UP000245073"/>
    </source>
</evidence>
<dbReference type="GO" id="GO:0004066">
    <property type="term" value="F:asparagine synthase (glutamine-hydrolyzing) activity"/>
    <property type="evidence" value="ECO:0007669"/>
    <property type="project" value="InterPro"/>
</dbReference>
<reference evidence="3 4" key="1">
    <citation type="submission" date="2018-04" db="EMBL/GenBank/DDBJ databases">
        <title>The genome sequence of Caulobacter sp. 744.</title>
        <authorList>
            <person name="Gao J."/>
            <person name="Sun J."/>
        </authorList>
    </citation>
    <scope>NUCLEOTIDE SEQUENCE [LARGE SCALE GENOMIC DNA]</scope>
    <source>
        <strain evidence="3 4">774</strain>
    </source>
</reference>
<dbReference type="SUPFAM" id="SSF52402">
    <property type="entry name" value="Adenine nucleotide alpha hydrolases-like"/>
    <property type="match status" value="1"/>
</dbReference>
<evidence type="ECO:0000259" key="2">
    <source>
        <dbReference type="Pfam" id="PF00733"/>
    </source>
</evidence>
<dbReference type="OrthoDB" id="7053173at2"/>
<dbReference type="AlphaFoldDB" id="A0A2T9JEG5"/>
<protein>
    <submittedName>
        <fullName evidence="3">Lasso peptide isopeptide bond-forming cyclase</fullName>
    </submittedName>
</protein>
<dbReference type="Gene3D" id="3.40.50.620">
    <property type="entry name" value="HUPs"/>
    <property type="match status" value="1"/>
</dbReference>
<dbReference type="EMBL" id="QDKQ01000077">
    <property type="protein sequence ID" value="PVM82084.1"/>
    <property type="molecule type" value="Genomic_DNA"/>
</dbReference>
<feature type="region of interest" description="Disordered" evidence="1">
    <location>
        <begin position="595"/>
        <end position="619"/>
    </location>
</feature>
<dbReference type="InterPro" id="IPR014729">
    <property type="entry name" value="Rossmann-like_a/b/a_fold"/>
</dbReference>